<accession>A0A835DBX9</accession>
<evidence type="ECO:0000256" key="7">
    <source>
        <dbReference type="ARBA" id="ARBA00022801"/>
    </source>
</evidence>
<dbReference type="OMA" id="TEMWHEY"/>
<evidence type="ECO:0000256" key="6">
    <source>
        <dbReference type="ARBA" id="ARBA00022722"/>
    </source>
</evidence>
<evidence type="ECO:0000256" key="4">
    <source>
        <dbReference type="ARBA" id="ARBA00022552"/>
    </source>
</evidence>
<evidence type="ECO:0000256" key="2">
    <source>
        <dbReference type="ARBA" id="ARBA00006994"/>
    </source>
</evidence>
<keyword evidence="5 12" id="KW-0507">mRNA processing</keyword>
<protein>
    <recommendedName>
        <fullName evidence="12">5'-3' exoribonuclease</fullName>
        <ecNumber evidence="12">3.1.13.-</ecNumber>
    </recommendedName>
</protein>
<evidence type="ECO:0000259" key="15">
    <source>
        <dbReference type="Pfam" id="PF03159"/>
    </source>
</evidence>
<dbReference type="GO" id="GO:0003723">
    <property type="term" value="F:RNA binding"/>
    <property type="evidence" value="ECO:0007669"/>
    <property type="project" value="TreeGrafter"/>
</dbReference>
<dbReference type="PANTHER" id="PTHR12341:SF62">
    <property type="entry name" value="5'-3' EXORIBONUCLEASE 3-LIKE"/>
    <property type="match status" value="1"/>
</dbReference>
<keyword evidence="4" id="KW-0698">rRNA processing</keyword>
<keyword evidence="8 12" id="KW-0269">Exonuclease</keyword>
<dbReference type="PANTHER" id="PTHR12341">
    <property type="entry name" value="5'-&gt;3' EXORIBONUCLEASE"/>
    <property type="match status" value="1"/>
</dbReference>
<evidence type="ECO:0000256" key="5">
    <source>
        <dbReference type="ARBA" id="ARBA00022664"/>
    </source>
</evidence>
<evidence type="ECO:0000256" key="10">
    <source>
        <dbReference type="ARBA" id="ARBA00023163"/>
    </source>
</evidence>
<evidence type="ECO:0000256" key="11">
    <source>
        <dbReference type="ARBA" id="ARBA00023242"/>
    </source>
</evidence>
<comment type="similarity">
    <text evidence="2 12">Belongs to the 5'-3' exonuclease family. XRN2/RAT1 subfamily.</text>
</comment>
<keyword evidence="18" id="KW-1185">Reference proteome</keyword>
<evidence type="ECO:0000256" key="14">
    <source>
        <dbReference type="SAM" id="Phobius"/>
    </source>
</evidence>
<dbReference type="CDD" id="cd18673">
    <property type="entry name" value="PIN_XRN1-2-like"/>
    <property type="match status" value="1"/>
</dbReference>
<evidence type="ECO:0000313" key="17">
    <source>
        <dbReference type="EMBL" id="KAF8397963.1"/>
    </source>
</evidence>
<dbReference type="GO" id="GO:0005634">
    <property type="term" value="C:nucleus"/>
    <property type="evidence" value="ECO:0007669"/>
    <property type="project" value="UniProtKB-SubCell"/>
</dbReference>
<feature type="transmembrane region" description="Helical" evidence="14">
    <location>
        <begin position="609"/>
        <end position="634"/>
    </location>
</feature>
<dbReference type="FunFam" id="3.40.50.12390:FF:000005">
    <property type="entry name" value="5'-3' exoribonuclease 2"/>
    <property type="match status" value="1"/>
</dbReference>
<dbReference type="Pfam" id="PF03159">
    <property type="entry name" value="XRN_N"/>
    <property type="match status" value="1"/>
</dbReference>
<keyword evidence="14" id="KW-1133">Transmembrane helix</keyword>
<dbReference type="GO" id="GO:0006353">
    <property type="term" value="P:DNA-templated transcription termination"/>
    <property type="evidence" value="ECO:0007669"/>
    <property type="project" value="UniProtKB-KW"/>
</dbReference>
<feature type="region of interest" description="Disordered" evidence="13">
    <location>
        <begin position="947"/>
        <end position="997"/>
    </location>
</feature>
<feature type="compositionally biased region" description="Polar residues" evidence="13">
    <location>
        <begin position="974"/>
        <end position="986"/>
    </location>
</feature>
<dbReference type="InterPro" id="IPR004859">
    <property type="entry name" value="Xrn1_N"/>
</dbReference>
<feature type="domain" description="Xrn1 N-terminal" evidence="15">
    <location>
        <begin position="1"/>
        <end position="263"/>
    </location>
</feature>
<organism evidence="17 18">
    <name type="scientific">Tetracentron sinense</name>
    <name type="common">Spur-leaf</name>
    <dbReference type="NCBI Taxonomy" id="13715"/>
    <lineage>
        <taxon>Eukaryota</taxon>
        <taxon>Viridiplantae</taxon>
        <taxon>Streptophyta</taxon>
        <taxon>Embryophyta</taxon>
        <taxon>Tracheophyta</taxon>
        <taxon>Spermatophyta</taxon>
        <taxon>Magnoliopsida</taxon>
        <taxon>Trochodendrales</taxon>
        <taxon>Trochodendraceae</taxon>
        <taxon>Tetracentron</taxon>
    </lineage>
</organism>
<dbReference type="InterPro" id="IPR041412">
    <property type="entry name" value="Xrn1_helical"/>
</dbReference>
<comment type="function">
    <text evidence="12">Possesses 5'-&gt;3' exoribonuclease activity. Acts as an endogenous post-transcriptional gene silencing (PTGS) suppressor.</text>
</comment>
<evidence type="ECO:0000256" key="1">
    <source>
        <dbReference type="ARBA" id="ARBA00004123"/>
    </source>
</evidence>
<evidence type="ECO:0000256" key="13">
    <source>
        <dbReference type="SAM" id="MobiDB-lite"/>
    </source>
</evidence>
<evidence type="ECO:0000256" key="9">
    <source>
        <dbReference type="ARBA" id="ARBA00023015"/>
    </source>
</evidence>
<dbReference type="GO" id="GO:0004534">
    <property type="term" value="F:5'-3' RNA exonuclease activity"/>
    <property type="evidence" value="ECO:0007669"/>
    <property type="project" value="UniProtKB-UniRule"/>
</dbReference>
<comment type="caution">
    <text evidence="17">The sequence shown here is derived from an EMBL/GenBank/DDBJ whole genome shotgun (WGS) entry which is preliminary data.</text>
</comment>
<name>A0A835DBX9_TETSI</name>
<evidence type="ECO:0000256" key="8">
    <source>
        <dbReference type="ARBA" id="ARBA00022839"/>
    </source>
</evidence>
<keyword evidence="6 12" id="KW-0540">Nuclease</keyword>
<evidence type="ECO:0000256" key="3">
    <source>
        <dbReference type="ARBA" id="ARBA00022472"/>
    </source>
</evidence>
<dbReference type="EMBL" id="JABCRI010000011">
    <property type="protein sequence ID" value="KAF8397963.1"/>
    <property type="molecule type" value="Genomic_DNA"/>
</dbReference>
<feature type="transmembrane region" description="Helical" evidence="14">
    <location>
        <begin position="568"/>
        <end position="589"/>
    </location>
</feature>
<comment type="subcellular location">
    <subcellularLocation>
        <location evidence="1">Nucleus</location>
    </subcellularLocation>
</comment>
<dbReference type="GO" id="GO:0000956">
    <property type="term" value="P:nuclear-transcribed mRNA catabolic process"/>
    <property type="evidence" value="ECO:0007669"/>
    <property type="project" value="TreeGrafter"/>
</dbReference>
<evidence type="ECO:0000313" key="18">
    <source>
        <dbReference type="Proteomes" id="UP000655225"/>
    </source>
</evidence>
<feature type="domain" description="Xrn1 helical" evidence="16">
    <location>
        <begin position="654"/>
        <end position="791"/>
    </location>
</feature>
<dbReference type="PIRSF" id="PIRSF037239">
    <property type="entry name" value="Exonuclease_Xrn2"/>
    <property type="match status" value="1"/>
</dbReference>
<keyword evidence="7 12" id="KW-0378">Hydrolase</keyword>
<dbReference type="Pfam" id="PF17846">
    <property type="entry name" value="XRN_M"/>
    <property type="match status" value="2"/>
</dbReference>
<keyword evidence="9" id="KW-0805">Transcription regulation</keyword>
<dbReference type="GO" id="GO:0006397">
    <property type="term" value="P:mRNA processing"/>
    <property type="evidence" value="ECO:0007669"/>
    <property type="project" value="UniProtKB-UniRule"/>
</dbReference>
<keyword evidence="14" id="KW-0812">Transmembrane</keyword>
<feature type="domain" description="Xrn1 helical" evidence="16">
    <location>
        <begin position="337"/>
        <end position="565"/>
    </location>
</feature>
<sequence>MGVPSFYRWLVNKYPNVAVNAIEERGDCVDSSLPNPNGMEFDNLYLDMNGIIHPCFHPDDHVCSLSSFAFLLHSLFLCPPTTFEEVFKSIFTYIDRLFCIVRPRKLLFMAIDGVAPRAKMNQQRSRRFRTAKDSEIAEAEEDRLRREFELEGKEVLPKLESEVWDSNVITPGTEFMHKLSNALEFYIRLRLSNDPGWKKIKVILSDANTPGEGEHKIMSFIRLQRNLTDYDPNTRHCLYGLDADLIMLALATHEVHFSILRENVLMQEQQPSCAKALETSLAKAESGSVKSRGWFGNVKSINEGASLVKKPYQFLNVWILREYLELDLKISETSFEFNIERIVDDFIFMCFFTGNDFLPHMPSLEIHEGAIDLLMAVYKEEFKGPGSYLVDMNKVEDTEVAYIKLKRVEKFILSVGVYEGKIFKKRSELRERYIKRIARENMNVQEDADQDGRLEINTSNGHCRFPNEKISTSKTSEKTALEMTLPCSSGIDNSTANSEVLKNTMELKQKLKECIREKSDLFKQGSLERDKIKLGTEGWRQRYYKEKFSKDSPEGIESMRKEVVRLNALPFQLVVAVLIILLPYILWSIEFISEVSIDSSIELLMLKDILKAFVGFCSTIFQEFHHGLVFMLFLKRTGNSLPVSNPASEISTLMGISKLDFIVEERLLSETKKLEKELKEDEVKRNTMNIDKLFVRSSHELKSNICPLYHKQIPGKEHRTGRVPIDTHKSDGMEGFMRACDVDPCTANSICPVKEVEDIEEGDVICVLYELPDDHPHIPCVSEKVDMPEKNYKTYNEGKYTANSFSEKEIHKGAGSGWSAGRGKWCPETSNSYWNSDSRRNPARSGAGSFSARGEMERATSSWVVGRRNGYSEPESHKQLQGVNRGKIPFTRPSSANLEWKVVGVGRGDSRGNKYVETSNSSQNFNSYATVQSGNRGLWAYRNGSTNGKSNTFYNNSQSAPANFGRGRGRGRSDPSTSLQDVTRSPNKPVRETSSHL</sequence>
<dbReference type="EC" id="3.1.13.-" evidence="12"/>
<keyword evidence="10" id="KW-0804">Transcription</keyword>
<dbReference type="InterPro" id="IPR027073">
    <property type="entry name" value="5_3_exoribonuclease"/>
</dbReference>
<dbReference type="OrthoDB" id="372487at2759"/>
<dbReference type="AlphaFoldDB" id="A0A835DBX9"/>
<keyword evidence="14" id="KW-0472">Membrane</keyword>
<proteinExistence type="inferred from homology"/>
<keyword evidence="3" id="KW-0806">Transcription termination</keyword>
<dbReference type="GO" id="GO:0006364">
    <property type="term" value="P:rRNA processing"/>
    <property type="evidence" value="ECO:0007669"/>
    <property type="project" value="UniProtKB-KW"/>
</dbReference>
<feature type="compositionally biased region" description="Polar residues" evidence="13">
    <location>
        <begin position="947"/>
        <end position="961"/>
    </location>
</feature>
<dbReference type="Gene3D" id="3.40.50.12390">
    <property type="match status" value="2"/>
</dbReference>
<evidence type="ECO:0000256" key="12">
    <source>
        <dbReference type="PIRNR" id="PIRNR037239"/>
    </source>
</evidence>
<dbReference type="Proteomes" id="UP000655225">
    <property type="component" value="Unassembled WGS sequence"/>
</dbReference>
<dbReference type="InterPro" id="IPR017151">
    <property type="entry name" value="Xrn2/3/4"/>
</dbReference>
<evidence type="ECO:0000259" key="16">
    <source>
        <dbReference type="Pfam" id="PF17846"/>
    </source>
</evidence>
<gene>
    <name evidence="17" type="ORF">HHK36_016889</name>
</gene>
<reference evidence="17 18" key="1">
    <citation type="submission" date="2020-04" db="EMBL/GenBank/DDBJ databases">
        <title>Plant Genome Project.</title>
        <authorList>
            <person name="Zhang R.-G."/>
        </authorList>
    </citation>
    <scope>NUCLEOTIDE SEQUENCE [LARGE SCALE GENOMIC DNA]</scope>
    <source>
        <strain evidence="17">YNK0</strain>
        <tissue evidence="17">Leaf</tissue>
    </source>
</reference>
<keyword evidence="11" id="KW-0539">Nucleus</keyword>